<proteinExistence type="predicted"/>
<dbReference type="EMBL" id="VFRA01000001">
    <property type="protein sequence ID" value="TQO20322.1"/>
    <property type="molecule type" value="Genomic_DNA"/>
</dbReference>
<protein>
    <submittedName>
        <fullName evidence="2">Uncharacterized protein</fullName>
    </submittedName>
</protein>
<sequence>MTQRKEKAASKDCNPADGIDSETQRLSKERIMKTVSTLAVRPVIDWIGHTASPNDLDMQTLCNGDQHTVGGSLNRADYLITATA</sequence>
<evidence type="ECO:0000256" key="1">
    <source>
        <dbReference type="SAM" id="MobiDB-lite"/>
    </source>
</evidence>
<evidence type="ECO:0000313" key="2">
    <source>
        <dbReference type="EMBL" id="TQO20322.1"/>
    </source>
</evidence>
<keyword evidence="3" id="KW-1185">Reference proteome</keyword>
<dbReference type="Proteomes" id="UP000316560">
    <property type="component" value="Unassembled WGS sequence"/>
</dbReference>
<feature type="compositionally biased region" description="Basic and acidic residues" evidence="1">
    <location>
        <begin position="1"/>
        <end position="10"/>
    </location>
</feature>
<organism evidence="2 3">
    <name type="scientific">Rhodoglobus vestalii</name>
    <dbReference type="NCBI Taxonomy" id="193384"/>
    <lineage>
        <taxon>Bacteria</taxon>
        <taxon>Bacillati</taxon>
        <taxon>Actinomycetota</taxon>
        <taxon>Actinomycetes</taxon>
        <taxon>Micrococcales</taxon>
        <taxon>Microbacteriaceae</taxon>
        <taxon>Rhodoglobus</taxon>
    </lineage>
</organism>
<dbReference type="AlphaFoldDB" id="A0A8H2K7J5"/>
<feature type="region of interest" description="Disordered" evidence="1">
    <location>
        <begin position="1"/>
        <end position="25"/>
    </location>
</feature>
<reference evidence="2 3" key="1">
    <citation type="submission" date="2019-06" db="EMBL/GenBank/DDBJ databases">
        <title>Sequencing the genomes of 1000 actinobacteria strains.</title>
        <authorList>
            <person name="Klenk H.-P."/>
        </authorList>
    </citation>
    <scope>NUCLEOTIDE SEQUENCE [LARGE SCALE GENOMIC DNA]</scope>
    <source>
        <strain evidence="2 3">DSM 21947</strain>
    </source>
</reference>
<evidence type="ECO:0000313" key="3">
    <source>
        <dbReference type="Proteomes" id="UP000316560"/>
    </source>
</evidence>
<name>A0A8H2K7J5_9MICO</name>
<comment type="caution">
    <text evidence="2">The sequence shown here is derived from an EMBL/GenBank/DDBJ whole genome shotgun (WGS) entry which is preliminary data.</text>
</comment>
<gene>
    <name evidence="2" type="ORF">FB472_1953</name>
</gene>
<accession>A0A8H2K7J5</accession>